<keyword evidence="3" id="KW-1185">Reference proteome</keyword>
<feature type="compositionally biased region" description="Basic and acidic residues" evidence="1">
    <location>
        <begin position="67"/>
        <end position="82"/>
    </location>
</feature>
<dbReference type="AlphaFoldDB" id="A0AA38HT69"/>
<evidence type="ECO:0000313" key="3">
    <source>
        <dbReference type="Proteomes" id="UP001168821"/>
    </source>
</evidence>
<name>A0AA38HT69_9CUCU</name>
<sequence length="156" mass="17246">MCRIFQAENVATGLLTRKHSRTLKNHLSLKLFARICKNPTPSNPTQPVTIASGHIKTHSTRKWPTFKAKDYARPDLPHDKRSPTPGNGYRIQRRATASLIGVSPSKNWKNPFQPSPAFQFSAIAANYGRIKLADCTSRAFSDVAHSPDILPLANSG</sequence>
<gene>
    <name evidence="2" type="ORF">Zmor_026220</name>
</gene>
<dbReference type="Proteomes" id="UP001168821">
    <property type="component" value="Unassembled WGS sequence"/>
</dbReference>
<accession>A0AA38HT69</accession>
<dbReference type="EMBL" id="JALNTZ010000008">
    <property type="protein sequence ID" value="KAJ3643513.1"/>
    <property type="molecule type" value="Genomic_DNA"/>
</dbReference>
<evidence type="ECO:0000256" key="1">
    <source>
        <dbReference type="SAM" id="MobiDB-lite"/>
    </source>
</evidence>
<feature type="region of interest" description="Disordered" evidence="1">
    <location>
        <begin position="63"/>
        <end position="89"/>
    </location>
</feature>
<reference evidence="2" key="1">
    <citation type="journal article" date="2023" name="G3 (Bethesda)">
        <title>Whole genome assemblies of Zophobas morio and Tenebrio molitor.</title>
        <authorList>
            <person name="Kaur S."/>
            <person name="Stinson S.A."/>
            <person name="diCenzo G.C."/>
        </authorList>
    </citation>
    <scope>NUCLEOTIDE SEQUENCE</scope>
    <source>
        <strain evidence="2">QUZm001</strain>
    </source>
</reference>
<evidence type="ECO:0000313" key="2">
    <source>
        <dbReference type="EMBL" id="KAJ3643513.1"/>
    </source>
</evidence>
<protein>
    <submittedName>
        <fullName evidence="2">Uncharacterized protein</fullName>
    </submittedName>
</protein>
<organism evidence="2 3">
    <name type="scientific">Zophobas morio</name>
    <dbReference type="NCBI Taxonomy" id="2755281"/>
    <lineage>
        <taxon>Eukaryota</taxon>
        <taxon>Metazoa</taxon>
        <taxon>Ecdysozoa</taxon>
        <taxon>Arthropoda</taxon>
        <taxon>Hexapoda</taxon>
        <taxon>Insecta</taxon>
        <taxon>Pterygota</taxon>
        <taxon>Neoptera</taxon>
        <taxon>Endopterygota</taxon>
        <taxon>Coleoptera</taxon>
        <taxon>Polyphaga</taxon>
        <taxon>Cucujiformia</taxon>
        <taxon>Tenebrionidae</taxon>
        <taxon>Zophobas</taxon>
    </lineage>
</organism>
<comment type="caution">
    <text evidence="2">The sequence shown here is derived from an EMBL/GenBank/DDBJ whole genome shotgun (WGS) entry which is preliminary data.</text>
</comment>
<proteinExistence type="predicted"/>